<dbReference type="PANTHER" id="PTHR47691">
    <property type="entry name" value="REGULATOR-RELATED"/>
    <property type="match status" value="1"/>
</dbReference>
<keyword evidence="3" id="KW-1185">Reference proteome</keyword>
<sequence>MTEGDRSLHGTRAPVATAPFVGRDGELATLRRLCGAERLVTVVGPGGSGKTRLATEALPGIGPEVVGIVELATRAPGDDLWSVVLAACDVRDDPALAPADRLAHRLADRDTLLLVDNCEHVRDAVADVVVTLLERVPRLRVLATSRLTLGVAGETTLPVEGLPAEEAAALFLDRARRVRPDLPDTEDTTRRAHRVATALEGLPLALELAAARARGLPLRVIEDGTAHRLAFLAGGTRRVPRHRSLQACLSWSTALLDERARAGLAALSVIDGRCSLDAATAAVGAPGATAVVEELVDHSLVRFLPDGGGSYLVLETVREHARELAPEEPRRALTRLSRWVGDLAAAARPALERADAGVLARLDADAAAIRAVLAHAAAGDGPPPGAAAAVVADLAFWWSLRGRCREGLHRARRLAAALDGAGEPVPDRLRWAHAFHAVYAGELDEGLGLAVAIAEDEAAGEEVRGRAMILLGMAQGFDDPAGAAPVLTGATELSTAAADRWGRVEGLQVLAYTRLWLGDHTAALACADAALPALDELGHLQLRAWDGAIRAEVASQRGELGAALEHGRVAQALATEVGEPASATCALLPAVRALCRGGRAGEAVALIEEHAAFLDEHPGFIAREGLDACRAHVALWSDPPGPIDELATSLEVWAGQGLTLLAAEVGGVLATAALATGDLARALDLAGSARRRARERGARELAVAADLPRLAARRARGDDVTAEAHDALADASGAGLTVQVLDALELVAAVARDAGRHEAAARLRAAADAARRARGLVASPLVRAVRDADVDDLVDGTPLDLDAAVAYARRSRGARGRPRSGWESLTPTERDVVALAARGLRNQDIADQLLIGTGTVRTHLRRIFTKLDLASRTELAAAAVRRGL</sequence>
<protein>
    <submittedName>
        <fullName evidence="2">LuxR family transcriptional regulator</fullName>
    </submittedName>
</protein>
<dbReference type="Gene3D" id="3.40.50.300">
    <property type="entry name" value="P-loop containing nucleotide triphosphate hydrolases"/>
    <property type="match status" value="1"/>
</dbReference>
<dbReference type="EMBL" id="SNYO01000010">
    <property type="protein sequence ID" value="TDQ50123.1"/>
    <property type="molecule type" value="Genomic_DNA"/>
</dbReference>
<dbReference type="Pfam" id="PF00196">
    <property type="entry name" value="GerE"/>
    <property type="match status" value="1"/>
</dbReference>
<dbReference type="PROSITE" id="PS50043">
    <property type="entry name" value="HTH_LUXR_2"/>
    <property type="match status" value="1"/>
</dbReference>
<dbReference type="SUPFAM" id="SSF46894">
    <property type="entry name" value="C-terminal effector domain of the bipartite response regulators"/>
    <property type="match status" value="1"/>
</dbReference>
<dbReference type="InterPro" id="IPR016032">
    <property type="entry name" value="Sig_transdc_resp-reg_C-effctor"/>
</dbReference>
<dbReference type="OrthoDB" id="9812579at2"/>
<gene>
    <name evidence="2" type="ORF">EV188_110119</name>
</gene>
<dbReference type="GO" id="GO:0003677">
    <property type="term" value="F:DNA binding"/>
    <property type="evidence" value="ECO:0007669"/>
    <property type="project" value="InterPro"/>
</dbReference>
<evidence type="ECO:0000313" key="3">
    <source>
        <dbReference type="Proteomes" id="UP000295705"/>
    </source>
</evidence>
<dbReference type="PRINTS" id="PR00038">
    <property type="entry name" value="HTHLUXR"/>
</dbReference>
<dbReference type="SMART" id="SM00421">
    <property type="entry name" value="HTH_LUXR"/>
    <property type="match status" value="1"/>
</dbReference>
<dbReference type="InterPro" id="IPR036388">
    <property type="entry name" value="WH-like_DNA-bd_sf"/>
</dbReference>
<feature type="domain" description="HTH luxR-type" evidence="1">
    <location>
        <begin position="818"/>
        <end position="883"/>
    </location>
</feature>
<dbReference type="AlphaFoldDB" id="A0A4R6UW74"/>
<name>A0A4R6UW74_9PSEU</name>
<dbReference type="RefSeq" id="WP_133829203.1">
    <property type="nucleotide sequence ID" value="NZ_BAABHR010000020.1"/>
</dbReference>
<evidence type="ECO:0000313" key="2">
    <source>
        <dbReference type="EMBL" id="TDQ50123.1"/>
    </source>
</evidence>
<comment type="caution">
    <text evidence="2">The sequence shown here is derived from an EMBL/GenBank/DDBJ whole genome shotgun (WGS) entry which is preliminary data.</text>
</comment>
<dbReference type="PROSITE" id="PS00622">
    <property type="entry name" value="HTH_LUXR_1"/>
    <property type="match status" value="1"/>
</dbReference>
<reference evidence="2 3" key="1">
    <citation type="submission" date="2019-03" db="EMBL/GenBank/DDBJ databases">
        <title>Genomic Encyclopedia of Type Strains, Phase IV (KMG-IV): sequencing the most valuable type-strain genomes for metagenomic binning, comparative biology and taxonomic classification.</title>
        <authorList>
            <person name="Goeker M."/>
        </authorList>
    </citation>
    <scope>NUCLEOTIDE SEQUENCE [LARGE SCALE GENOMIC DNA]</scope>
    <source>
        <strain evidence="2 3">DSM 45775</strain>
    </source>
</reference>
<dbReference type="PANTHER" id="PTHR47691:SF3">
    <property type="entry name" value="HTH-TYPE TRANSCRIPTIONAL REGULATOR RV0890C-RELATED"/>
    <property type="match status" value="1"/>
</dbReference>
<accession>A0A4R6UW74</accession>
<proteinExistence type="predicted"/>
<dbReference type="InterPro" id="IPR027417">
    <property type="entry name" value="P-loop_NTPase"/>
</dbReference>
<dbReference type="GO" id="GO:0006355">
    <property type="term" value="P:regulation of DNA-templated transcription"/>
    <property type="evidence" value="ECO:0007669"/>
    <property type="project" value="InterPro"/>
</dbReference>
<dbReference type="SUPFAM" id="SSF52540">
    <property type="entry name" value="P-loop containing nucleoside triphosphate hydrolases"/>
    <property type="match status" value="1"/>
</dbReference>
<evidence type="ECO:0000259" key="1">
    <source>
        <dbReference type="PROSITE" id="PS50043"/>
    </source>
</evidence>
<dbReference type="CDD" id="cd06170">
    <property type="entry name" value="LuxR_C_like"/>
    <property type="match status" value="1"/>
</dbReference>
<organism evidence="2 3">
    <name type="scientific">Actinomycetospora succinea</name>
    <dbReference type="NCBI Taxonomy" id="663603"/>
    <lineage>
        <taxon>Bacteria</taxon>
        <taxon>Bacillati</taxon>
        <taxon>Actinomycetota</taxon>
        <taxon>Actinomycetes</taxon>
        <taxon>Pseudonocardiales</taxon>
        <taxon>Pseudonocardiaceae</taxon>
        <taxon>Actinomycetospora</taxon>
    </lineage>
</organism>
<dbReference type="Proteomes" id="UP000295705">
    <property type="component" value="Unassembled WGS sequence"/>
</dbReference>
<dbReference type="Gene3D" id="1.10.10.10">
    <property type="entry name" value="Winged helix-like DNA-binding domain superfamily/Winged helix DNA-binding domain"/>
    <property type="match status" value="1"/>
</dbReference>
<dbReference type="InterPro" id="IPR000792">
    <property type="entry name" value="Tscrpt_reg_LuxR_C"/>
</dbReference>
<dbReference type="GO" id="GO:0043531">
    <property type="term" value="F:ADP binding"/>
    <property type="evidence" value="ECO:0007669"/>
    <property type="project" value="InterPro"/>
</dbReference>